<evidence type="ECO:0000256" key="1">
    <source>
        <dbReference type="ARBA" id="ARBA00022679"/>
    </source>
</evidence>
<keyword evidence="5" id="KW-1185">Reference proteome</keyword>
<dbReference type="Proteomes" id="UP001597036">
    <property type="component" value="Unassembled WGS sequence"/>
</dbReference>
<reference evidence="5" key="1">
    <citation type="journal article" date="2019" name="Int. J. Syst. Evol. Microbiol.">
        <title>The Global Catalogue of Microorganisms (GCM) 10K type strain sequencing project: providing services to taxonomists for standard genome sequencing and annotation.</title>
        <authorList>
            <consortium name="The Broad Institute Genomics Platform"/>
            <consortium name="The Broad Institute Genome Sequencing Center for Infectious Disease"/>
            <person name="Wu L."/>
            <person name="Ma J."/>
        </authorList>
    </citation>
    <scope>NUCLEOTIDE SEQUENCE [LARGE SCALE GENOMIC DNA]</scope>
    <source>
        <strain evidence="5">CCM 8604</strain>
    </source>
</reference>
<dbReference type="InterPro" id="IPR000182">
    <property type="entry name" value="GNAT_dom"/>
</dbReference>
<organism evidence="4 5">
    <name type="scientific">Alloscardovia venturai</name>
    <dbReference type="NCBI Taxonomy" id="1769421"/>
    <lineage>
        <taxon>Bacteria</taxon>
        <taxon>Bacillati</taxon>
        <taxon>Actinomycetota</taxon>
        <taxon>Actinomycetes</taxon>
        <taxon>Bifidobacteriales</taxon>
        <taxon>Bifidobacteriaceae</taxon>
        <taxon>Alloscardovia</taxon>
    </lineage>
</organism>
<feature type="domain" description="N-acetyltransferase" evidence="3">
    <location>
        <begin position="10"/>
        <end position="177"/>
    </location>
</feature>
<sequence>MNFSIRYVKPDMVSASSPDLREITSIYNEAVVAGGVTADTEPRTLGQRAEWVNAHSPREDFPVVVAESESGEIAGFASLSRFHPRAGYDGIAEVSYYVAKKFHKQGLGHQLLAWLERAARERGFRKLTAIIFADNHGSIALMKSHGFTRYGLLPHASYNAVLGKYHDVAYWYKDLIGEDLADN</sequence>
<dbReference type="PROSITE" id="PS51186">
    <property type="entry name" value="GNAT"/>
    <property type="match status" value="1"/>
</dbReference>
<accession>A0ABW2Y3K7</accession>
<dbReference type="EC" id="2.3.-.-" evidence="4"/>
<dbReference type="GO" id="GO:0016746">
    <property type="term" value="F:acyltransferase activity"/>
    <property type="evidence" value="ECO:0007669"/>
    <property type="project" value="UniProtKB-KW"/>
</dbReference>
<dbReference type="SUPFAM" id="SSF55729">
    <property type="entry name" value="Acyl-CoA N-acyltransferases (Nat)"/>
    <property type="match status" value="1"/>
</dbReference>
<dbReference type="InterPro" id="IPR016181">
    <property type="entry name" value="Acyl_CoA_acyltransferase"/>
</dbReference>
<name>A0ABW2Y3K7_9BIFI</name>
<evidence type="ECO:0000256" key="2">
    <source>
        <dbReference type="ARBA" id="ARBA00023315"/>
    </source>
</evidence>
<keyword evidence="1 4" id="KW-0808">Transferase</keyword>
<evidence type="ECO:0000259" key="3">
    <source>
        <dbReference type="PROSITE" id="PS51186"/>
    </source>
</evidence>
<dbReference type="Gene3D" id="3.40.630.30">
    <property type="match status" value="1"/>
</dbReference>
<gene>
    <name evidence="4" type="ORF">ACFQY8_03660</name>
</gene>
<keyword evidence="2 4" id="KW-0012">Acyltransferase</keyword>
<dbReference type="CDD" id="cd04301">
    <property type="entry name" value="NAT_SF"/>
    <property type="match status" value="1"/>
</dbReference>
<evidence type="ECO:0000313" key="5">
    <source>
        <dbReference type="Proteomes" id="UP001597036"/>
    </source>
</evidence>
<proteinExistence type="predicted"/>
<dbReference type="PANTHER" id="PTHR43072">
    <property type="entry name" value="N-ACETYLTRANSFERASE"/>
    <property type="match status" value="1"/>
</dbReference>
<dbReference type="RefSeq" id="WP_377938556.1">
    <property type="nucleotide sequence ID" value="NZ_JBHTHQ010000021.1"/>
</dbReference>
<protein>
    <submittedName>
        <fullName evidence="4">GNAT family N-acetyltransferase</fullName>
        <ecNumber evidence="4">2.3.-.-</ecNumber>
    </submittedName>
</protein>
<dbReference type="PANTHER" id="PTHR43072:SF23">
    <property type="entry name" value="UPF0039 PROTEIN C11D3.02C"/>
    <property type="match status" value="1"/>
</dbReference>
<dbReference type="EMBL" id="JBHTHQ010000021">
    <property type="protein sequence ID" value="MFD0704843.1"/>
    <property type="molecule type" value="Genomic_DNA"/>
</dbReference>
<comment type="caution">
    <text evidence="4">The sequence shown here is derived from an EMBL/GenBank/DDBJ whole genome shotgun (WGS) entry which is preliminary data.</text>
</comment>
<evidence type="ECO:0000313" key="4">
    <source>
        <dbReference type="EMBL" id="MFD0704843.1"/>
    </source>
</evidence>
<dbReference type="Pfam" id="PF00583">
    <property type="entry name" value="Acetyltransf_1"/>
    <property type="match status" value="1"/>
</dbReference>